<evidence type="ECO:0000256" key="1">
    <source>
        <dbReference type="SAM" id="MobiDB-lite"/>
    </source>
</evidence>
<evidence type="ECO:0000313" key="3">
    <source>
        <dbReference type="Proteomes" id="UP000298327"/>
    </source>
</evidence>
<gene>
    <name evidence="2" type="ORF">EVG20_g3418</name>
</gene>
<accession>A0A4Y9Z4P8</accession>
<evidence type="ECO:0000313" key="2">
    <source>
        <dbReference type="EMBL" id="TFY68771.1"/>
    </source>
</evidence>
<proteinExistence type="predicted"/>
<reference evidence="2 3" key="1">
    <citation type="submission" date="2019-02" db="EMBL/GenBank/DDBJ databases">
        <title>Genome sequencing of the rare red list fungi Dentipellis fragilis.</title>
        <authorList>
            <person name="Buettner E."/>
            <person name="Kellner H."/>
        </authorList>
    </citation>
    <scope>NUCLEOTIDE SEQUENCE [LARGE SCALE GENOMIC DNA]</scope>
    <source>
        <strain evidence="2 3">DSM 105465</strain>
    </source>
</reference>
<comment type="caution">
    <text evidence="2">The sequence shown here is derived from an EMBL/GenBank/DDBJ whole genome shotgun (WGS) entry which is preliminary data.</text>
</comment>
<sequence length="120" mass="12922">MSSHPSPLVPPSLHTLVPHDLTPPSRSTTLSHPLAPRSRCTPSAMPSRAALAHRAISLHRSNGVGEPITAVRTLSTPPALLCVLLLKHRMPSRARTSCSRTPARAQRSLRHLILTIGFSP</sequence>
<name>A0A4Y9Z4P8_9AGAM</name>
<dbReference type="EMBL" id="SEOQ01000153">
    <property type="protein sequence ID" value="TFY68771.1"/>
    <property type="molecule type" value="Genomic_DNA"/>
</dbReference>
<feature type="compositionally biased region" description="Low complexity" evidence="1">
    <location>
        <begin position="1"/>
        <end position="19"/>
    </location>
</feature>
<keyword evidence="3" id="KW-1185">Reference proteome</keyword>
<organism evidence="2 3">
    <name type="scientific">Dentipellis fragilis</name>
    <dbReference type="NCBI Taxonomy" id="205917"/>
    <lineage>
        <taxon>Eukaryota</taxon>
        <taxon>Fungi</taxon>
        <taxon>Dikarya</taxon>
        <taxon>Basidiomycota</taxon>
        <taxon>Agaricomycotina</taxon>
        <taxon>Agaricomycetes</taxon>
        <taxon>Russulales</taxon>
        <taxon>Hericiaceae</taxon>
        <taxon>Dentipellis</taxon>
    </lineage>
</organism>
<dbReference type="AlphaFoldDB" id="A0A4Y9Z4P8"/>
<feature type="region of interest" description="Disordered" evidence="1">
    <location>
        <begin position="1"/>
        <end position="43"/>
    </location>
</feature>
<protein>
    <submittedName>
        <fullName evidence="2">Uncharacterized protein</fullName>
    </submittedName>
</protein>
<dbReference type="Proteomes" id="UP000298327">
    <property type="component" value="Unassembled WGS sequence"/>
</dbReference>